<dbReference type="Proteomes" id="UP000667802">
    <property type="component" value="Unassembled WGS sequence"/>
</dbReference>
<organism evidence="1 2">
    <name type="scientific">Aetokthonos hydrillicola Thurmond2011</name>
    <dbReference type="NCBI Taxonomy" id="2712845"/>
    <lineage>
        <taxon>Bacteria</taxon>
        <taxon>Bacillati</taxon>
        <taxon>Cyanobacteriota</taxon>
        <taxon>Cyanophyceae</taxon>
        <taxon>Nostocales</taxon>
        <taxon>Hapalosiphonaceae</taxon>
        <taxon>Aetokthonos</taxon>
    </lineage>
</organism>
<proteinExistence type="predicted"/>
<reference evidence="2" key="1">
    <citation type="journal article" date="2021" name="Science">
        <title>Hunting the eagle killer: A cyanobacterial neurotoxin causes vacuolar myelinopathy.</title>
        <authorList>
            <person name="Breinlinger S."/>
            <person name="Phillips T.J."/>
            <person name="Haram B.N."/>
            <person name="Mares J."/>
            <person name="Martinez Yerena J.A."/>
            <person name="Hrouzek P."/>
            <person name="Sobotka R."/>
            <person name="Henderson W.M."/>
            <person name="Schmieder P."/>
            <person name="Williams S.M."/>
            <person name="Lauderdale J.D."/>
            <person name="Wilde H.D."/>
            <person name="Gerrin W."/>
            <person name="Kust A."/>
            <person name="Washington J.W."/>
            <person name="Wagner C."/>
            <person name="Geier B."/>
            <person name="Liebeke M."/>
            <person name="Enke H."/>
            <person name="Niedermeyer T.H.J."/>
            <person name="Wilde S.B."/>
        </authorList>
    </citation>
    <scope>NUCLEOTIDE SEQUENCE [LARGE SCALE GENOMIC DNA]</scope>
    <source>
        <strain evidence="2">Thurmond2011</strain>
    </source>
</reference>
<dbReference type="AlphaFoldDB" id="A0AAP5MCK3"/>
<gene>
    <name evidence="1" type="ORF">G7B40_038570</name>
</gene>
<comment type="caution">
    <text evidence="1">The sequence shown here is derived from an EMBL/GenBank/DDBJ whole genome shotgun (WGS) entry which is preliminary data.</text>
</comment>
<evidence type="ECO:0000313" key="1">
    <source>
        <dbReference type="EMBL" id="MDR9900410.1"/>
    </source>
</evidence>
<keyword evidence="2" id="KW-1185">Reference proteome</keyword>
<accession>A0AAP5MCK3</accession>
<evidence type="ECO:0000313" key="2">
    <source>
        <dbReference type="Proteomes" id="UP000667802"/>
    </source>
</evidence>
<sequence>MYFLRQRLTVIFLAALIIVTIFIPQKSFSSPPFDPGTSFASALNSMFARGIGGLESNIASSLILNPSDLSYEDGKLFANIKGKKFSITVNPKILHEAINVVQRTKKRSFQVSQDELAGYNGILYTDNVLRNTEIRKLFLRADSEFALMVWGNEELLTKTPQSKRPNYLVSQLIQDNKSSYSSLLKNWALPPLSWPQISLTFNPNSDQAIGLVDLEYKPQVTFLSPYGYPVQAKAEDQKLGEIPYQELIQDVKARPDEYREVLPLVNEAASITATMGVVAAACQEPESCKHLQHQSWMFSIQPKHLINAWKQQENNNFSRPRDFLGIMSKIESMKLLKYQWLERSLETFESEKKPWDASYNAVLQGIQNKSVAEKIEQSRQSFMRSKTQYKGNITRWKEQEEDRLKGEIGQYALSVGNKAQKLAAEHFKDYQTVPKESPILQASLAVVDAWNGDWNAVEEDLKNTTQDSSHLLVYGSEVTNLGHAVASIMKNNDHQEIKTKGRWIEFRMNYLQDKALRESYNLASKYLKSCEQNKLKQSEECSLNKLLNWEAYTMRAGLYEEDVKGKDIPWLYGQFAYYVGVKLLENKKPEEAKDRLRFLSSYGKIANSWHGWKLRRLENDLREKLGGTLS</sequence>
<name>A0AAP5MCK3_9CYAN</name>
<dbReference type="EMBL" id="JAALHA020000034">
    <property type="protein sequence ID" value="MDR9900410.1"/>
    <property type="molecule type" value="Genomic_DNA"/>
</dbReference>
<dbReference type="RefSeq" id="WP_208354644.1">
    <property type="nucleotide sequence ID" value="NZ_JAALHA020000034.1"/>
</dbReference>
<protein>
    <submittedName>
        <fullName evidence="1">Uncharacterized protein</fullName>
    </submittedName>
</protein>